<feature type="domain" description="Reductase C-terminal" evidence="6">
    <location>
        <begin position="328"/>
        <end position="410"/>
    </location>
</feature>
<evidence type="ECO:0000259" key="5">
    <source>
        <dbReference type="Pfam" id="PF07992"/>
    </source>
</evidence>
<evidence type="ECO:0000313" key="8">
    <source>
        <dbReference type="Proteomes" id="UP000323188"/>
    </source>
</evidence>
<dbReference type="PRINTS" id="PR00368">
    <property type="entry name" value="FADPNR"/>
</dbReference>
<evidence type="ECO:0000256" key="2">
    <source>
        <dbReference type="ARBA" id="ARBA00022630"/>
    </source>
</evidence>
<dbReference type="Gene3D" id="3.50.50.60">
    <property type="entry name" value="FAD/NAD(P)-binding domain"/>
    <property type="match status" value="2"/>
</dbReference>
<gene>
    <name evidence="7" type="ORF">F0361_08840</name>
</gene>
<name>A0A5B2U0Y9_9FLAO</name>
<accession>A0A5B2U0Y9</accession>
<dbReference type="GO" id="GO:0005737">
    <property type="term" value="C:cytoplasm"/>
    <property type="evidence" value="ECO:0007669"/>
    <property type="project" value="TreeGrafter"/>
</dbReference>
<dbReference type="SUPFAM" id="SSF51905">
    <property type="entry name" value="FAD/NAD(P)-binding domain"/>
    <property type="match status" value="1"/>
</dbReference>
<keyword evidence="2" id="KW-0285">Flavoprotein</keyword>
<keyword evidence="3" id="KW-0274">FAD</keyword>
<evidence type="ECO:0000256" key="4">
    <source>
        <dbReference type="ARBA" id="ARBA00023002"/>
    </source>
</evidence>
<comment type="cofactor">
    <cofactor evidence="1">
        <name>FAD</name>
        <dbReference type="ChEBI" id="CHEBI:57692"/>
    </cofactor>
</comment>
<dbReference type="Pfam" id="PF14759">
    <property type="entry name" value="Reductase_C"/>
    <property type="match status" value="1"/>
</dbReference>
<dbReference type="PANTHER" id="PTHR43557">
    <property type="entry name" value="APOPTOSIS-INDUCING FACTOR 1"/>
    <property type="match status" value="1"/>
</dbReference>
<comment type="caution">
    <text evidence="7">The sequence shown here is derived from an EMBL/GenBank/DDBJ whole genome shotgun (WGS) entry which is preliminary data.</text>
</comment>
<dbReference type="Proteomes" id="UP000323188">
    <property type="component" value="Unassembled WGS sequence"/>
</dbReference>
<dbReference type="AlphaFoldDB" id="A0A5B2U0Y9"/>
<dbReference type="InterPro" id="IPR016156">
    <property type="entry name" value="FAD/NAD-linked_Rdtase_dimer_sf"/>
</dbReference>
<dbReference type="PANTHER" id="PTHR43557:SF2">
    <property type="entry name" value="RIESKE DOMAIN-CONTAINING PROTEIN-RELATED"/>
    <property type="match status" value="1"/>
</dbReference>
<evidence type="ECO:0000256" key="1">
    <source>
        <dbReference type="ARBA" id="ARBA00001974"/>
    </source>
</evidence>
<dbReference type="SUPFAM" id="SSF55424">
    <property type="entry name" value="FAD/NAD-linked reductases, dimerisation (C-terminal) domain"/>
    <property type="match status" value="1"/>
</dbReference>
<evidence type="ECO:0000256" key="3">
    <source>
        <dbReference type="ARBA" id="ARBA00022827"/>
    </source>
</evidence>
<proteinExistence type="predicted"/>
<dbReference type="Gene3D" id="3.30.390.30">
    <property type="match status" value="1"/>
</dbReference>
<dbReference type="Pfam" id="PF07992">
    <property type="entry name" value="Pyr_redox_2"/>
    <property type="match status" value="1"/>
</dbReference>
<dbReference type="PRINTS" id="PR00411">
    <property type="entry name" value="PNDRDTASEI"/>
</dbReference>
<feature type="domain" description="FAD/NAD(P)-binding" evidence="5">
    <location>
        <begin position="9"/>
        <end position="309"/>
    </location>
</feature>
<dbReference type="InterPro" id="IPR023753">
    <property type="entry name" value="FAD/NAD-binding_dom"/>
</dbReference>
<reference evidence="7 8" key="1">
    <citation type="submission" date="2019-09" db="EMBL/GenBank/DDBJ databases">
        <authorList>
            <person name="Khan S.A."/>
            <person name="Jeon C.O."/>
            <person name="Chun B.H."/>
            <person name="Jeong S.E."/>
        </authorList>
    </citation>
    <scope>NUCLEOTIDE SEQUENCE [LARGE SCALE GENOMIC DNA]</scope>
    <source>
        <strain evidence="7 8">KCTC 42508</strain>
    </source>
</reference>
<dbReference type="GO" id="GO:0016651">
    <property type="term" value="F:oxidoreductase activity, acting on NAD(P)H"/>
    <property type="evidence" value="ECO:0007669"/>
    <property type="project" value="TreeGrafter"/>
</dbReference>
<dbReference type="InterPro" id="IPR050446">
    <property type="entry name" value="FAD-oxidoreductase/Apoptosis"/>
</dbReference>
<sequence length="422" mass="45549">MELQTKNKTCAIVGASHAGANCAMELRKQGWEGAIVLIDADENLPYHRPPLSKAYLSLTDGGDFNPLFAAERYEEENITLALGVTVTAADATSKTLALSNGTSVKYDALVLATGASAFVPPIPGIETCSGVHVLRSAKDALAIQAGFKNAKDKNIVVIGGGYIGLETAASLQKMSGKVTVLECEERLLARVAPAALAHFFQELHTAKGVTIKTGVSAQDILQTKDGTTVTGTDGVTYPADLVLVGVGVRPNSVLAEKLGTTLENGIKVNEQLQTSVANVYAIGDVAQFYHPRYQKWMRLESVQNAVDQARAVAANILGIPTNYNALPWFWSDQYHIKLQMVGLSHGYTDLVVRKEDDKEDCFSIWYFKDDALLAVDAVNNGKAFVLGTKFIKNNTLVDKEKLADASIPFKPNTLIKYRTNVD</sequence>
<evidence type="ECO:0000259" key="6">
    <source>
        <dbReference type="Pfam" id="PF14759"/>
    </source>
</evidence>
<dbReference type="InterPro" id="IPR036188">
    <property type="entry name" value="FAD/NAD-bd_sf"/>
</dbReference>
<dbReference type="RefSeq" id="WP_154918079.1">
    <property type="nucleotide sequence ID" value="NZ_VUOE01000001.1"/>
</dbReference>
<organism evidence="7 8">
    <name type="scientific">Maribacter flavus</name>
    <dbReference type="NCBI Taxonomy" id="1658664"/>
    <lineage>
        <taxon>Bacteria</taxon>
        <taxon>Pseudomonadati</taxon>
        <taxon>Bacteroidota</taxon>
        <taxon>Flavobacteriia</taxon>
        <taxon>Flavobacteriales</taxon>
        <taxon>Flavobacteriaceae</taxon>
        <taxon>Maribacter</taxon>
    </lineage>
</organism>
<protein>
    <submittedName>
        <fullName evidence="7">Oxidoreductase</fullName>
    </submittedName>
</protein>
<dbReference type="InterPro" id="IPR028202">
    <property type="entry name" value="Reductase_C"/>
</dbReference>
<keyword evidence="4" id="KW-0560">Oxidoreductase</keyword>
<dbReference type="EMBL" id="VUOE01000001">
    <property type="protein sequence ID" value="KAA2219680.1"/>
    <property type="molecule type" value="Genomic_DNA"/>
</dbReference>
<evidence type="ECO:0000313" key="7">
    <source>
        <dbReference type="EMBL" id="KAA2219680.1"/>
    </source>
</evidence>